<keyword evidence="5" id="KW-1185">Reference proteome</keyword>
<dbReference type="AlphaFoldDB" id="A0A9D4U3R1"/>
<evidence type="ECO:0000313" key="4">
    <source>
        <dbReference type="EMBL" id="KAI5060423.1"/>
    </source>
</evidence>
<dbReference type="Pfam" id="PF01190">
    <property type="entry name" value="Pollen_Ole_e_1"/>
    <property type="match status" value="1"/>
</dbReference>
<accession>A0A9D4U3R1</accession>
<dbReference type="GO" id="GO:0071944">
    <property type="term" value="C:cell periphery"/>
    <property type="evidence" value="ECO:0007669"/>
    <property type="project" value="TreeGrafter"/>
</dbReference>
<feature type="signal peptide" evidence="3">
    <location>
        <begin position="1"/>
        <end position="25"/>
    </location>
</feature>
<dbReference type="PANTHER" id="PTHR33470">
    <property type="entry name" value="OS01G0164075 PROTEIN"/>
    <property type="match status" value="1"/>
</dbReference>
<protein>
    <recommendedName>
        <fullName evidence="6">Pollen Ole e 1 allergen and extensin family protein</fullName>
    </recommendedName>
</protein>
<dbReference type="EMBL" id="JABFUD020000024">
    <property type="protein sequence ID" value="KAI5060423.1"/>
    <property type="molecule type" value="Genomic_DNA"/>
</dbReference>
<evidence type="ECO:0000256" key="1">
    <source>
        <dbReference type="ARBA" id="ARBA00022729"/>
    </source>
</evidence>
<evidence type="ECO:0008006" key="6">
    <source>
        <dbReference type="Google" id="ProtNLM"/>
    </source>
</evidence>
<keyword evidence="1 3" id="KW-0732">Signal</keyword>
<name>A0A9D4U3R1_ADICA</name>
<evidence type="ECO:0000256" key="2">
    <source>
        <dbReference type="SAM" id="MobiDB-lite"/>
    </source>
</evidence>
<evidence type="ECO:0000256" key="3">
    <source>
        <dbReference type="SAM" id="SignalP"/>
    </source>
</evidence>
<feature type="compositionally biased region" description="Low complexity" evidence="2">
    <location>
        <begin position="182"/>
        <end position="194"/>
    </location>
</feature>
<proteinExistence type="predicted"/>
<feature type="compositionally biased region" description="Low complexity" evidence="2">
    <location>
        <begin position="202"/>
        <end position="213"/>
    </location>
</feature>
<feature type="chain" id="PRO_5039437460" description="Pollen Ole e 1 allergen and extensin family protein" evidence="3">
    <location>
        <begin position="26"/>
        <end position="236"/>
    </location>
</feature>
<organism evidence="4 5">
    <name type="scientific">Adiantum capillus-veneris</name>
    <name type="common">Maidenhair fern</name>
    <dbReference type="NCBI Taxonomy" id="13818"/>
    <lineage>
        <taxon>Eukaryota</taxon>
        <taxon>Viridiplantae</taxon>
        <taxon>Streptophyta</taxon>
        <taxon>Embryophyta</taxon>
        <taxon>Tracheophyta</taxon>
        <taxon>Polypodiopsida</taxon>
        <taxon>Polypodiidae</taxon>
        <taxon>Polypodiales</taxon>
        <taxon>Pteridineae</taxon>
        <taxon>Pteridaceae</taxon>
        <taxon>Vittarioideae</taxon>
        <taxon>Adiantum</taxon>
    </lineage>
</organism>
<evidence type="ECO:0000313" key="5">
    <source>
        <dbReference type="Proteomes" id="UP000886520"/>
    </source>
</evidence>
<dbReference type="PANTHER" id="PTHR33470:SF29">
    <property type="entry name" value="POLLEN OLE E 1 ALLERGEN AND EXTENSIN FAMILY PROTEIN"/>
    <property type="match status" value="1"/>
</dbReference>
<dbReference type="Proteomes" id="UP000886520">
    <property type="component" value="Chromosome 24"/>
</dbReference>
<feature type="region of interest" description="Disordered" evidence="2">
    <location>
        <begin position="182"/>
        <end position="236"/>
    </location>
</feature>
<sequence>MECLNMALMLLLAVAALSSAGLASADGGYYLTGHPLHKPPVPYGKPGYKPLALSVQGVVFCQNCLYVGTGSLTGAKPLTGARVQLACRDRRYKTFLYDTARTDENGYLLLTIPNFDYRRHNPLRTCRVFLLSSFTPSCSRRTNINSGRFGASLHLEKAYPDQVLYTVGPFAFAPPTRCKATPPTYYTPPSSTPTYTPPHPPLSYDVSPTSSPTYSPPSPTYASPPVYDSPPYTSQP</sequence>
<comment type="caution">
    <text evidence="4">The sequence shown here is derived from an EMBL/GenBank/DDBJ whole genome shotgun (WGS) entry which is preliminary data.</text>
</comment>
<reference evidence="4" key="1">
    <citation type="submission" date="2021-01" db="EMBL/GenBank/DDBJ databases">
        <title>Adiantum capillus-veneris genome.</title>
        <authorList>
            <person name="Fang Y."/>
            <person name="Liao Q."/>
        </authorList>
    </citation>
    <scope>NUCLEOTIDE SEQUENCE</scope>
    <source>
        <strain evidence="4">H3</strain>
        <tissue evidence="4">Leaf</tissue>
    </source>
</reference>
<gene>
    <name evidence="4" type="ORF">GOP47_0024843</name>
</gene>
<dbReference type="OrthoDB" id="1936190at2759"/>